<feature type="compositionally biased region" description="Basic and acidic residues" evidence="1">
    <location>
        <begin position="90"/>
        <end position="100"/>
    </location>
</feature>
<evidence type="ECO:0000313" key="2">
    <source>
        <dbReference type="EMBL" id="GGX63365.1"/>
    </source>
</evidence>
<feature type="region of interest" description="Disordered" evidence="1">
    <location>
        <begin position="90"/>
        <end position="177"/>
    </location>
</feature>
<evidence type="ECO:0000256" key="1">
    <source>
        <dbReference type="SAM" id="MobiDB-lite"/>
    </source>
</evidence>
<gene>
    <name evidence="2" type="ORF">GCM10010324_05140</name>
</gene>
<keyword evidence="3" id="KW-1185">Reference proteome</keyword>
<proteinExistence type="predicted"/>
<accession>A0ABQ2Y641</accession>
<name>A0ABQ2Y641_9ACTN</name>
<feature type="compositionally biased region" description="Polar residues" evidence="1">
    <location>
        <begin position="131"/>
        <end position="146"/>
    </location>
</feature>
<protein>
    <submittedName>
        <fullName evidence="2">Uncharacterized protein</fullName>
    </submittedName>
</protein>
<organism evidence="2 3">
    <name type="scientific">Streptomyces hiroshimensis</name>
    <dbReference type="NCBI Taxonomy" id="66424"/>
    <lineage>
        <taxon>Bacteria</taxon>
        <taxon>Bacillati</taxon>
        <taxon>Actinomycetota</taxon>
        <taxon>Actinomycetes</taxon>
        <taxon>Kitasatosporales</taxon>
        <taxon>Streptomycetaceae</taxon>
        <taxon>Streptomyces</taxon>
    </lineage>
</organism>
<dbReference type="EMBL" id="BMUT01000001">
    <property type="protein sequence ID" value="GGX63365.1"/>
    <property type="molecule type" value="Genomic_DNA"/>
</dbReference>
<feature type="compositionally biased region" description="Low complexity" evidence="1">
    <location>
        <begin position="154"/>
        <end position="163"/>
    </location>
</feature>
<comment type="caution">
    <text evidence="2">The sequence shown here is derived from an EMBL/GenBank/DDBJ whole genome shotgun (WGS) entry which is preliminary data.</text>
</comment>
<sequence length="302" mass="33410">MPWVRLDDRFPAHRKVATLTDRAFRLHVSALCWCAANLTDGHISDKELRLVAHVRGMTATARQLEDAGLWVRVEDGWMLHDFHDYQPTADHVRAERERNAARQKRFRDRKNAPSDSSEESEDPPRNGVRNGVTNGVSHPVTNSAPSRTRPVPVPGSIPGGIEPSPLPPPERPRADAPGVPPFAQALADQLAAAGCHLQWRTDSDDRQALRRHLDRVPVPRLVDAARRAWNPANPPRSIRYLIKVWDGTPDAPAGSPNAPVRLPVLDRQQQASNDLFDRAMARARARMAAAEAAPDTPKALTA</sequence>
<dbReference type="RefSeq" id="WP_190019884.1">
    <property type="nucleotide sequence ID" value="NZ_BMUT01000001.1"/>
</dbReference>
<reference evidence="3" key="1">
    <citation type="journal article" date="2019" name="Int. J. Syst. Evol. Microbiol.">
        <title>The Global Catalogue of Microorganisms (GCM) 10K type strain sequencing project: providing services to taxonomists for standard genome sequencing and annotation.</title>
        <authorList>
            <consortium name="The Broad Institute Genomics Platform"/>
            <consortium name="The Broad Institute Genome Sequencing Center for Infectious Disease"/>
            <person name="Wu L."/>
            <person name="Ma J."/>
        </authorList>
    </citation>
    <scope>NUCLEOTIDE SEQUENCE [LARGE SCALE GENOMIC DNA]</scope>
    <source>
        <strain evidence="3">JCM 4586</strain>
    </source>
</reference>
<evidence type="ECO:0000313" key="3">
    <source>
        <dbReference type="Proteomes" id="UP000659223"/>
    </source>
</evidence>
<dbReference type="Proteomes" id="UP000659223">
    <property type="component" value="Unassembled WGS sequence"/>
</dbReference>